<feature type="compositionally biased region" description="Low complexity" evidence="2">
    <location>
        <begin position="103"/>
        <end position="117"/>
    </location>
</feature>
<dbReference type="RefSeq" id="XP_070919111.1">
    <property type="nucleotide sequence ID" value="XM_071063010.1"/>
</dbReference>
<feature type="compositionally biased region" description="Pro residues" evidence="2">
    <location>
        <begin position="1"/>
        <end position="12"/>
    </location>
</feature>
<name>A0ABQ0GI66_9PEZI</name>
<keyword evidence="1" id="KW-0378">Hydrolase</keyword>
<evidence type="ECO:0000313" key="4">
    <source>
        <dbReference type="EMBL" id="GAB1317380.1"/>
    </source>
</evidence>
<sequence>MSNPPNTPPPPGGGGALRLDPDFKKAYMENWGNLIPPVPNSAASLRRQNNTSIRAVMNRLPAPAVAGAGGSSEYGGVHKKEISYTSADGTELTLHRFQPLRMPSGRGSSPNNDNPGNHDGGNGTTAEDSKDKANDDNVEGEGGSSEPTTRHPAVLYLHGGGFLSGSVELFTRDIIRYAVATGLTFYAPSYRLAPEAPFPKPLEDVYAALEWLHSHACGEGIDAQRIAVMGHSAGGNLAAAAALTARDRGFSPGIERLVLVYPMLDDRTRIAGDSPLAEYLTWTGQKNEIAWRAYLDGYAGMVSSAHQGASSKGGSKEDVSQYAAPARATDVSRLPKTYLDIGGLDLFRDEVLTFGARLAAANVEVEMHLYPGVPHGWEWMTPEIVVTKTAMENRCKALRDLFVMHADTLWG</sequence>
<dbReference type="PANTHER" id="PTHR48081:SF8">
    <property type="entry name" value="ALPHA_BETA HYDROLASE FOLD-3 DOMAIN-CONTAINING PROTEIN-RELATED"/>
    <property type="match status" value="1"/>
</dbReference>
<dbReference type="InterPro" id="IPR029058">
    <property type="entry name" value="AB_hydrolase_fold"/>
</dbReference>
<evidence type="ECO:0000256" key="2">
    <source>
        <dbReference type="SAM" id="MobiDB-lite"/>
    </source>
</evidence>
<dbReference type="Proteomes" id="UP001628179">
    <property type="component" value="Unassembled WGS sequence"/>
</dbReference>
<feature type="region of interest" description="Disordered" evidence="2">
    <location>
        <begin position="98"/>
        <end position="151"/>
    </location>
</feature>
<evidence type="ECO:0000259" key="3">
    <source>
        <dbReference type="Pfam" id="PF07859"/>
    </source>
</evidence>
<feature type="region of interest" description="Disordered" evidence="2">
    <location>
        <begin position="1"/>
        <end position="20"/>
    </location>
</feature>
<feature type="domain" description="Alpha/beta hydrolase fold-3" evidence="3">
    <location>
        <begin position="154"/>
        <end position="377"/>
    </location>
</feature>
<dbReference type="SUPFAM" id="SSF53474">
    <property type="entry name" value="alpha/beta-Hydrolases"/>
    <property type="match status" value="1"/>
</dbReference>
<keyword evidence="5" id="KW-1185">Reference proteome</keyword>
<dbReference type="Pfam" id="PF07859">
    <property type="entry name" value="Abhydrolase_3"/>
    <property type="match status" value="1"/>
</dbReference>
<evidence type="ECO:0000256" key="1">
    <source>
        <dbReference type="ARBA" id="ARBA00022801"/>
    </source>
</evidence>
<dbReference type="EMBL" id="BAAFSV010000004">
    <property type="protein sequence ID" value="GAB1317380.1"/>
    <property type="molecule type" value="Genomic_DNA"/>
</dbReference>
<organism evidence="4 5">
    <name type="scientific">Madurella fahalii</name>
    <dbReference type="NCBI Taxonomy" id="1157608"/>
    <lineage>
        <taxon>Eukaryota</taxon>
        <taxon>Fungi</taxon>
        <taxon>Dikarya</taxon>
        <taxon>Ascomycota</taxon>
        <taxon>Pezizomycotina</taxon>
        <taxon>Sordariomycetes</taxon>
        <taxon>Sordariomycetidae</taxon>
        <taxon>Sordariales</taxon>
        <taxon>Sordariales incertae sedis</taxon>
        <taxon>Madurella</taxon>
    </lineage>
</organism>
<dbReference type="PANTHER" id="PTHR48081">
    <property type="entry name" value="AB HYDROLASE SUPERFAMILY PROTEIN C4A8.06C"/>
    <property type="match status" value="1"/>
</dbReference>
<dbReference type="GeneID" id="98178333"/>
<dbReference type="InterPro" id="IPR050300">
    <property type="entry name" value="GDXG_lipolytic_enzyme"/>
</dbReference>
<evidence type="ECO:0000313" key="5">
    <source>
        <dbReference type="Proteomes" id="UP001628179"/>
    </source>
</evidence>
<comment type="caution">
    <text evidence="4">The sequence shown here is derived from an EMBL/GenBank/DDBJ whole genome shotgun (WGS) entry which is preliminary data.</text>
</comment>
<protein>
    <recommendedName>
        <fullName evidence="3">Alpha/beta hydrolase fold-3 domain-containing protein</fullName>
    </recommendedName>
</protein>
<dbReference type="Gene3D" id="3.40.50.1820">
    <property type="entry name" value="alpha/beta hydrolase"/>
    <property type="match status" value="1"/>
</dbReference>
<gene>
    <name evidence="4" type="ORF">MFIFM68171_07590</name>
</gene>
<proteinExistence type="predicted"/>
<accession>A0ABQ0GI66</accession>
<reference evidence="4 5" key="1">
    <citation type="submission" date="2024-09" db="EMBL/GenBank/DDBJ databases">
        <title>Itraconazole resistance in Madurella fahalii resulting from another homologue of gene encoding cytochrome P450 14-alpha sterol demethylase (CYP51).</title>
        <authorList>
            <person name="Yoshioka I."/>
            <person name="Fahal A.H."/>
            <person name="Kaneko S."/>
            <person name="Yaguchi T."/>
        </authorList>
    </citation>
    <scope>NUCLEOTIDE SEQUENCE [LARGE SCALE GENOMIC DNA]</scope>
    <source>
        <strain evidence="4 5">IFM 68171</strain>
    </source>
</reference>
<dbReference type="InterPro" id="IPR013094">
    <property type="entry name" value="AB_hydrolase_3"/>
</dbReference>